<keyword evidence="1" id="KW-0812">Transmembrane</keyword>
<evidence type="ECO:0000313" key="3">
    <source>
        <dbReference type="Proteomes" id="UP000190449"/>
    </source>
</evidence>
<keyword evidence="1" id="KW-0472">Membrane</keyword>
<feature type="transmembrane region" description="Helical" evidence="1">
    <location>
        <begin position="389"/>
        <end position="411"/>
    </location>
</feature>
<proteinExistence type="predicted"/>
<keyword evidence="1" id="KW-1133">Transmembrane helix</keyword>
<gene>
    <name evidence="2" type="ORF">SAMN02745108_01164</name>
</gene>
<protein>
    <submittedName>
        <fullName evidence="2">Uncharacterized protein</fullName>
    </submittedName>
</protein>
<name>A0A1T4M807_9BACT</name>
<dbReference type="STRING" id="28122.SAMN02745108_01164"/>
<reference evidence="2 3" key="1">
    <citation type="submission" date="2017-02" db="EMBL/GenBank/DDBJ databases">
        <authorList>
            <person name="Peterson S.W."/>
        </authorList>
    </citation>
    <scope>NUCLEOTIDE SEQUENCE [LARGE SCALE GENOMIC DNA]</scope>
    <source>
        <strain evidence="2 3">ATCC 43854</strain>
    </source>
</reference>
<evidence type="ECO:0000313" key="2">
    <source>
        <dbReference type="EMBL" id="SJZ63143.1"/>
    </source>
</evidence>
<feature type="transmembrane region" description="Helical" evidence="1">
    <location>
        <begin position="40"/>
        <end position="65"/>
    </location>
</feature>
<dbReference type="Proteomes" id="UP000190449">
    <property type="component" value="Unassembled WGS sequence"/>
</dbReference>
<accession>A0A1T4M807</accession>
<dbReference type="EMBL" id="FUWU01000016">
    <property type="protein sequence ID" value="SJZ63143.1"/>
    <property type="molecule type" value="Genomic_DNA"/>
</dbReference>
<evidence type="ECO:0000256" key="1">
    <source>
        <dbReference type="SAM" id="Phobius"/>
    </source>
</evidence>
<sequence length="432" mass="48976">MKNILAFLKKIPSTLRKWLAKPLPMLEKVEEGYHFPFSHLFFSIVSWVGILAICAGFFIFLYSILPVFERSVDKPEMLSQREITAEEVLSCAKPVQSKPKKRTTSAAIETESCPRPQISLANLASALPNVTFSKKGRKNICDKSEGYYEYGDWGDFIYPSRCYEYGDIDSKFSENVRAKMQQWFPCDSAVQQEIVNKQASHLMFYAEKSRLQIYETSINWLGRAEDMNAVTETFEIFAAVDSVIGNAGNEDASQNVESLFAVFENFMEKNPKSGKPVLFKALELVKIADGSKRLDVFKTARAYYKEIDIDMDVSGEWAKATDRFLVLNELHVGSNIVNNLKCFYDAYIKEASDRVAENKRRERSYESEVSKAKFEAAAARLKHRAAMPVSGIVAMTGLALFIVIGILLLLFSLQRSVKHLEKIVAEKDKTKE</sequence>
<organism evidence="2 3">
    <name type="scientific">Fibrobacter intestinalis</name>
    <dbReference type="NCBI Taxonomy" id="28122"/>
    <lineage>
        <taxon>Bacteria</taxon>
        <taxon>Pseudomonadati</taxon>
        <taxon>Fibrobacterota</taxon>
        <taxon>Fibrobacteria</taxon>
        <taxon>Fibrobacterales</taxon>
        <taxon>Fibrobacteraceae</taxon>
        <taxon>Fibrobacter</taxon>
    </lineage>
</organism>
<dbReference type="RefSeq" id="WP_078776172.1">
    <property type="nucleotide sequence ID" value="NZ_FUWU01000016.1"/>
</dbReference>
<dbReference type="AlphaFoldDB" id="A0A1T4M807"/>